<organism evidence="1 2">
    <name type="scientific">Candidatus Stercoripulliclostridium merdipullorum</name>
    <dbReference type="NCBI Taxonomy" id="2840952"/>
    <lineage>
        <taxon>Bacteria</taxon>
        <taxon>Bacillati</taxon>
        <taxon>Bacillota</taxon>
        <taxon>Clostridia</taxon>
        <taxon>Eubacteriales</taxon>
        <taxon>Candidatus Stercoripulliclostridium</taxon>
    </lineage>
</organism>
<dbReference type="Proteomes" id="UP000886891">
    <property type="component" value="Unassembled WGS sequence"/>
</dbReference>
<gene>
    <name evidence="1" type="ORF">IAB14_04870</name>
</gene>
<protein>
    <submittedName>
        <fullName evidence="1">Uncharacterized protein</fullName>
    </submittedName>
</protein>
<comment type="caution">
    <text evidence="1">The sequence shown here is derived from an EMBL/GenBank/DDBJ whole genome shotgun (WGS) entry which is preliminary data.</text>
</comment>
<reference evidence="1" key="1">
    <citation type="submission" date="2020-10" db="EMBL/GenBank/DDBJ databases">
        <authorList>
            <person name="Gilroy R."/>
        </authorList>
    </citation>
    <scope>NUCLEOTIDE SEQUENCE</scope>
    <source>
        <strain evidence="1">23406</strain>
    </source>
</reference>
<dbReference type="EMBL" id="DVOH01000037">
    <property type="protein sequence ID" value="HIV00425.1"/>
    <property type="molecule type" value="Genomic_DNA"/>
</dbReference>
<evidence type="ECO:0000313" key="1">
    <source>
        <dbReference type="EMBL" id="HIV00425.1"/>
    </source>
</evidence>
<accession>A0A9D1NCR8</accession>
<reference evidence="1" key="2">
    <citation type="journal article" date="2021" name="PeerJ">
        <title>Extensive microbial diversity within the chicken gut microbiome revealed by metagenomics and culture.</title>
        <authorList>
            <person name="Gilroy R."/>
            <person name="Ravi A."/>
            <person name="Getino M."/>
            <person name="Pursley I."/>
            <person name="Horton D.L."/>
            <person name="Alikhan N.F."/>
            <person name="Baker D."/>
            <person name="Gharbi K."/>
            <person name="Hall N."/>
            <person name="Watson M."/>
            <person name="Adriaenssens E.M."/>
            <person name="Foster-Nyarko E."/>
            <person name="Jarju S."/>
            <person name="Secka A."/>
            <person name="Antonio M."/>
            <person name="Oren A."/>
            <person name="Chaudhuri R.R."/>
            <person name="La Ragione R."/>
            <person name="Hildebrand F."/>
            <person name="Pallen M.J."/>
        </authorList>
    </citation>
    <scope>NUCLEOTIDE SEQUENCE</scope>
    <source>
        <strain evidence="1">23406</strain>
    </source>
</reference>
<sequence>MADYDKQQMTMQLKALREEGETLTQSNPLSIEEDKIAANEWFQRLTDLIGELPEGGADELNALQKILDSKEGEPRYTGAILGSEANFMGGFVAERQAEAEIFVKKVSKILARIDALIARIG</sequence>
<dbReference type="AlphaFoldDB" id="A0A9D1NCR8"/>
<name>A0A9D1NCR8_9FIRM</name>
<proteinExistence type="predicted"/>
<evidence type="ECO:0000313" key="2">
    <source>
        <dbReference type="Proteomes" id="UP000886891"/>
    </source>
</evidence>